<dbReference type="InterPro" id="IPR039426">
    <property type="entry name" value="TonB-dep_rcpt-like"/>
</dbReference>
<accession>A0ABT4PGA5</accession>
<evidence type="ECO:0000256" key="5">
    <source>
        <dbReference type="ARBA" id="ARBA00022692"/>
    </source>
</evidence>
<dbReference type="Proteomes" id="UP001141933">
    <property type="component" value="Unassembled WGS sequence"/>
</dbReference>
<evidence type="ECO:0000256" key="8">
    <source>
        <dbReference type="ARBA" id="ARBA00023065"/>
    </source>
</evidence>
<evidence type="ECO:0000313" key="14">
    <source>
        <dbReference type="Proteomes" id="UP001141933"/>
    </source>
</evidence>
<dbReference type="InterPro" id="IPR036942">
    <property type="entry name" value="Beta-barrel_TonB_sf"/>
</dbReference>
<dbReference type="InterPro" id="IPR000531">
    <property type="entry name" value="Beta-barrel_TonB"/>
</dbReference>
<evidence type="ECO:0000256" key="6">
    <source>
        <dbReference type="ARBA" id="ARBA00022729"/>
    </source>
</evidence>
<evidence type="ECO:0000256" key="3">
    <source>
        <dbReference type="ARBA" id="ARBA00022452"/>
    </source>
</evidence>
<dbReference type="PANTHER" id="PTHR32552">
    <property type="entry name" value="FERRICHROME IRON RECEPTOR-RELATED"/>
    <property type="match status" value="1"/>
</dbReference>
<keyword evidence="10" id="KW-0472">Membrane</keyword>
<evidence type="ECO:0000256" key="1">
    <source>
        <dbReference type="ARBA" id="ARBA00004571"/>
    </source>
</evidence>
<keyword evidence="4" id="KW-0410">Iron transport</keyword>
<keyword evidence="3" id="KW-1134">Transmembrane beta strand</keyword>
<keyword evidence="11" id="KW-0998">Cell outer membrane</keyword>
<evidence type="ECO:0000256" key="2">
    <source>
        <dbReference type="ARBA" id="ARBA00022448"/>
    </source>
</evidence>
<name>A0ABT4PGA5_9BACT</name>
<dbReference type="SUPFAM" id="SSF56935">
    <property type="entry name" value="Porins"/>
    <property type="match status" value="1"/>
</dbReference>
<sequence length="860" mass="98472">MMQKPIQVVLFLFVFLSISNVWSEDLTKDWNTEFISMENTGNSIQSSDKKLVDEVLFVRASSASVLQWFRFIEKQKGVSISYNPSNVDSEKNCIVPQSATMTISQLLSILLKDYKFSLTEMPGRKIVIRIDSKNEYMVSGIISDNTTSERLYGAMVAITDSEGKLYYTVSNENGIFYQELTEGAYNLEVSYMGFEKYSTSLHLYGEKSVNIKLNPMLFEVGEVTVQSMRNEVELSEITSSGMLSFNGNDLFSQIWILPGVTGIPTGNNFMVNGGSYDENIILLDGVPVFHPGHISAQLPQFCGDAIKNIVFHNGFFPIRLEGGLSSVTEFNLKDGNKNEHLRIFSIDMPAASLTLEGPFIKNKLSYLFSVRRSWMDFFDQLLSEQNKQNHYSLDFNAKLSYYLSPTSSIKLLAYNTYDEFRIPIYTEEAIPVVKWNNQIYKLSYNGQWGKLGNVTSAYYSAYSSRANADVLGFGSDNEESTDGGWDAELGDEWNGNESVNSEIVDNEIGNGIKTFNLSTEFSYSPENIYSVRLGAKYTHERYEMAAFGGTRQKQAEAINQYSVYYDNYLRLSDKISTRVGVHFVAYSPVNYRNYYSIQPRFALNYTPDNNNMLYLNFSKMEQFYHYISFNGFALPTDFRMPSIEGFKPRSSEHYEVGWKNNFAGNKGKIETSVYYKTRRNLVALGPSAVVVDNDWSKYMITGKGDSYGIKFFLYYMYDRWTFQQSYTYSRSREWFNGLEHLGKLPSLYDIPHYSASALSYKLNKSSAFSLGCIMKSGRIQVEDNWLEEDKKIGFRTDRGKFNYRLDVGYTFKKEFDDKSLVLRCGLYNVLGNPPEEDIIDFYSIHISKNCFPYGSISFKF</sequence>
<keyword evidence="14" id="KW-1185">Reference proteome</keyword>
<evidence type="ECO:0000256" key="9">
    <source>
        <dbReference type="ARBA" id="ARBA00023077"/>
    </source>
</evidence>
<keyword evidence="9" id="KW-0798">TonB box</keyword>
<evidence type="ECO:0000259" key="12">
    <source>
        <dbReference type="Pfam" id="PF00593"/>
    </source>
</evidence>
<keyword evidence="6" id="KW-0732">Signal</keyword>
<reference evidence="13" key="1">
    <citation type="submission" date="2022-12" db="EMBL/GenBank/DDBJ databases">
        <title>Phocaeicola acetigenes sp. nov., isolated feces from a healthy human.</title>
        <authorList>
            <person name="Do H."/>
            <person name="Ha Y.B."/>
            <person name="Kim J.-S."/>
            <person name="Suh M.K."/>
            <person name="Kim H.S."/>
            <person name="Lee J.-S."/>
        </authorList>
    </citation>
    <scope>NUCLEOTIDE SEQUENCE</scope>
    <source>
        <strain evidence="13">KGMB11183</strain>
    </source>
</reference>
<gene>
    <name evidence="13" type="ORF">O6P32_05005</name>
</gene>
<dbReference type="Pfam" id="PF13715">
    <property type="entry name" value="CarbopepD_reg_2"/>
    <property type="match status" value="1"/>
</dbReference>
<keyword evidence="5" id="KW-0812">Transmembrane</keyword>
<evidence type="ECO:0000256" key="7">
    <source>
        <dbReference type="ARBA" id="ARBA00023004"/>
    </source>
</evidence>
<comment type="caution">
    <text evidence="13">The sequence shown here is derived from an EMBL/GenBank/DDBJ whole genome shotgun (WGS) entry which is preliminary data.</text>
</comment>
<dbReference type="Gene3D" id="2.60.40.1120">
    <property type="entry name" value="Carboxypeptidase-like, regulatory domain"/>
    <property type="match status" value="1"/>
</dbReference>
<keyword evidence="8" id="KW-0406">Ion transport</keyword>
<proteinExistence type="predicted"/>
<keyword evidence="7" id="KW-0408">Iron</keyword>
<dbReference type="SUPFAM" id="SSF49464">
    <property type="entry name" value="Carboxypeptidase regulatory domain-like"/>
    <property type="match status" value="1"/>
</dbReference>
<protein>
    <submittedName>
        <fullName evidence="13">Carboxypeptidase-like regulatory domain-containing protein</fullName>
    </submittedName>
</protein>
<evidence type="ECO:0000313" key="13">
    <source>
        <dbReference type="EMBL" id="MCZ8372068.1"/>
    </source>
</evidence>
<dbReference type="InterPro" id="IPR008969">
    <property type="entry name" value="CarboxyPept-like_regulatory"/>
</dbReference>
<evidence type="ECO:0000256" key="11">
    <source>
        <dbReference type="ARBA" id="ARBA00023237"/>
    </source>
</evidence>
<dbReference type="Pfam" id="PF00593">
    <property type="entry name" value="TonB_dep_Rec_b-barrel"/>
    <property type="match status" value="1"/>
</dbReference>
<dbReference type="Gene3D" id="2.40.170.20">
    <property type="entry name" value="TonB-dependent receptor, beta-barrel domain"/>
    <property type="match status" value="1"/>
</dbReference>
<evidence type="ECO:0000256" key="4">
    <source>
        <dbReference type="ARBA" id="ARBA00022496"/>
    </source>
</evidence>
<dbReference type="EMBL" id="JAPZVM010000003">
    <property type="protein sequence ID" value="MCZ8372068.1"/>
    <property type="molecule type" value="Genomic_DNA"/>
</dbReference>
<organism evidence="13 14">
    <name type="scientific">Phocaeicola acetigenes</name>
    <dbReference type="NCBI Taxonomy" id="3016083"/>
    <lineage>
        <taxon>Bacteria</taxon>
        <taxon>Pseudomonadati</taxon>
        <taxon>Bacteroidota</taxon>
        <taxon>Bacteroidia</taxon>
        <taxon>Bacteroidales</taxon>
        <taxon>Bacteroidaceae</taxon>
        <taxon>Phocaeicola</taxon>
    </lineage>
</organism>
<evidence type="ECO:0000256" key="10">
    <source>
        <dbReference type="ARBA" id="ARBA00023136"/>
    </source>
</evidence>
<dbReference type="RefSeq" id="WP_269877158.1">
    <property type="nucleotide sequence ID" value="NZ_JAPZVM010000003.1"/>
</dbReference>
<keyword evidence="2" id="KW-0813">Transport</keyword>
<comment type="subcellular location">
    <subcellularLocation>
        <location evidence="1">Cell outer membrane</location>
        <topology evidence="1">Multi-pass membrane protein</topology>
    </subcellularLocation>
</comment>
<dbReference type="PANTHER" id="PTHR32552:SF68">
    <property type="entry name" value="FERRICHROME OUTER MEMBRANE TRANSPORTER_PHAGE RECEPTOR"/>
    <property type="match status" value="1"/>
</dbReference>
<feature type="domain" description="TonB-dependent receptor-like beta-barrel" evidence="12">
    <location>
        <begin position="400"/>
        <end position="828"/>
    </location>
</feature>